<name>A0ABQ5I6M9_9ASTR</name>
<accession>A0ABQ5I6M9</accession>
<sequence>MKHIVVRYHFIKEQVENEVVEFHFVKTDYQLVDIFTKALARECFEFLINHLEFNMSRTNSQAEIVSDEQLVPRANRPVIKKNNQRMPPPDRNNTYIKPPSEIQILEFIKTLGYDEDPILWGIVHSANLDFASLIWDKFEWQTVERSSRQSKMSKLLYTRFTKLIINYILSHNKSIPRRSYSKLHSSQDDQPITKLLSITNGDYKFGIEVPDAMISDAIKKKAGYTYYMAKKVESEKAKIVDKPEEQNVSPFKSGREKGFMCYGDQKLKGLAVDDPAVQSLLDLRKGSKASRFENTDSDAILYSSSSDKTEESTNETDDADESDMDLSDDNPHGDNDVAGYGVFMHNKSIATPNSTYLSLTVTSSLLDFIQTLLDETPANELTDFMSHLVYTDAQTTSVVHNPENPNSLQAKAKKLMQKAKKNMRKINFKKAVAQKFREYDQKLEALTNFNVSEAFEKAI</sequence>
<evidence type="ECO:0000313" key="3">
    <source>
        <dbReference type="Proteomes" id="UP001151760"/>
    </source>
</evidence>
<evidence type="ECO:0000313" key="2">
    <source>
        <dbReference type="EMBL" id="GJT95339.1"/>
    </source>
</evidence>
<gene>
    <name evidence="2" type="ORF">Tco_1090857</name>
</gene>
<keyword evidence="3" id="KW-1185">Reference proteome</keyword>
<feature type="compositionally biased region" description="Acidic residues" evidence="1">
    <location>
        <begin position="312"/>
        <end position="328"/>
    </location>
</feature>
<dbReference type="Proteomes" id="UP001151760">
    <property type="component" value="Unassembled WGS sequence"/>
</dbReference>
<feature type="region of interest" description="Disordered" evidence="1">
    <location>
        <begin position="300"/>
        <end position="338"/>
    </location>
</feature>
<comment type="caution">
    <text evidence="2">The sequence shown here is derived from an EMBL/GenBank/DDBJ whole genome shotgun (WGS) entry which is preliminary data.</text>
</comment>
<organism evidence="2 3">
    <name type="scientific">Tanacetum coccineum</name>
    <dbReference type="NCBI Taxonomy" id="301880"/>
    <lineage>
        <taxon>Eukaryota</taxon>
        <taxon>Viridiplantae</taxon>
        <taxon>Streptophyta</taxon>
        <taxon>Embryophyta</taxon>
        <taxon>Tracheophyta</taxon>
        <taxon>Spermatophyta</taxon>
        <taxon>Magnoliopsida</taxon>
        <taxon>eudicotyledons</taxon>
        <taxon>Gunneridae</taxon>
        <taxon>Pentapetalae</taxon>
        <taxon>asterids</taxon>
        <taxon>campanulids</taxon>
        <taxon>Asterales</taxon>
        <taxon>Asteraceae</taxon>
        <taxon>Asteroideae</taxon>
        <taxon>Anthemideae</taxon>
        <taxon>Anthemidinae</taxon>
        <taxon>Tanacetum</taxon>
    </lineage>
</organism>
<proteinExistence type="predicted"/>
<reference evidence="2" key="2">
    <citation type="submission" date="2022-01" db="EMBL/GenBank/DDBJ databases">
        <authorList>
            <person name="Yamashiro T."/>
            <person name="Shiraishi A."/>
            <person name="Satake H."/>
            <person name="Nakayama K."/>
        </authorList>
    </citation>
    <scope>NUCLEOTIDE SEQUENCE</scope>
</reference>
<reference evidence="2" key="1">
    <citation type="journal article" date="2022" name="Int. J. Mol. Sci.">
        <title>Draft Genome of Tanacetum Coccineum: Genomic Comparison of Closely Related Tanacetum-Family Plants.</title>
        <authorList>
            <person name="Yamashiro T."/>
            <person name="Shiraishi A."/>
            <person name="Nakayama K."/>
            <person name="Satake H."/>
        </authorList>
    </citation>
    <scope>NUCLEOTIDE SEQUENCE</scope>
</reference>
<protein>
    <submittedName>
        <fullName evidence="2">Uncharacterized protein</fullName>
    </submittedName>
</protein>
<dbReference type="EMBL" id="BQNB010020379">
    <property type="protein sequence ID" value="GJT95339.1"/>
    <property type="molecule type" value="Genomic_DNA"/>
</dbReference>
<evidence type="ECO:0000256" key="1">
    <source>
        <dbReference type="SAM" id="MobiDB-lite"/>
    </source>
</evidence>